<dbReference type="RefSeq" id="WP_147881745.1">
    <property type="nucleotide sequence ID" value="NZ_VOUQ01000007.1"/>
</dbReference>
<dbReference type="AlphaFoldDB" id="A0A5C7CIB0"/>
<dbReference type="Proteomes" id="UP000321126">
    <property type="component" value="Unassembled WGS sequence"/>
</dbReference>
<comment type="caution">
    <text evidence="1">The sequence shown here is derived from an EMBL/GenBank/DDBJ whole genome shotgun (WGS) entry which is preliminary data.</text>
</comment>
<organism evidence="1 2">
    <name type="scientific">Serratia marcescens</name>
    <dbReference type="NCBI Taxonomy" id="615"/>
    <lineage>
        <taxon>Bacteria</taxon>
        <taxon>Pseudomonadati</taxon>
        <taxon>Pseudomonadota</taxon>
        <taxon>Gammaproteobacteria</taxon>
        <taxon>Enterobacterales</taxon>
        <taxon>Yersiniaceae</taxon>
        <taxon>Serratia</taxon>
    </lineage>
</organism>
<protein>
    <submittedName>
        <fullName evidence="1">Phage major tail tube protein</fullName>
    </submittedName>
</protein>
<dbReference type="EMBL" id="VOUQ01000007">
    <property type="protein sequence ID" value="TXE33258.1"/>
    <property type="molecule type" value="Genomic_DNA"/>
</dbReference>
<evidence type="ECO:0000313" key="2">
    <source>
        <dbReference type="Proteomes" id="UP000321126"/>
    </source>
</evidence>
<accession>A0A5C7CIB0</accession>
<gene>
    <name evidence="1" type="ORF">FOT62_13890</name>
</gene>
<evidence type="ECO:0000313" key="1">
    <source>
        <dbReference type="EMBL" id="TXE33258.1"/>
    </source>
</evidence>
<sequence>MALPRKLKHLNVFLNGISYHGVAESVTLPKLTRKMEAWRGAGMNGAAQVDMGLDDEALTLNWTLGGYDAAPYKQMGSPLIDGAMIRFAGSLQRDDTGEISAIEVVVRGRHKEIDSGDSKGGEGTSLKITTECTYYKLTIDGEDIIEIDNINLIENVDGNDRLAQHRKNIGLM</sequence>
<dbReference type="InterPro" id="IPR006498">
    <property type="entry name" value="Tail_tube"/>
</dbReference>
<dbReference type="Pfam" id="PF04985">
    <property type="entry name" value="Phage_tube"/>
    <property type="match status" value="1"/>
</dbReference>
<proteinExistence type="predicted"/>
<reference evidence="1 2" key="1">
    <citation type="submission" date="2019-07" db="EMBL/GenBank/DDBJ databases">
        <title>Serratia strains were isolated from fresh produce.</title>
        <authorList>
            <person name="Cho G.-S."/>
            <person name="Stein M."/>
            <person name="Lee W."/>
            <person name="Suh S.H."/>
            <person name="Franz C.M.A.P."/>
        </authorList>
    </citation>
    <scope>NUCLEOTIDE SEQUENCE [LARGE SCALE GENOMIC DNA]</scope>
    <source>
        <strain evidence="1 2">S16</strain>
    </source>
</reference>
<dbReference type="NCBIfam" id="TIGR01611">
    <property type="entry name" value="tail_tube"/>
    <property type="match status" value="1"/>
</dbReference>
<name>A0A5C7CIB0_SERMA</name>